<evidence type="ECO:0000256" key="1">
    <source>
        <dbReference type="ARBA" id="ARBA00023002"/>
    </source>
</evidence>
<dbReference type="Pfam" id="PF02775">
    <property type="entry name" value="TPP_enzyme_C"/>
    <property type="match status" value="1"/>
</dbReference>
<dbReference type="SUPFAM" id="SSF52518">
    <property type="entry name" value="Thiamin diphosphate-binding fold (THDP-binding)"/>
    <property type="match status" value="1"/>
</dbReference>
<dbReference type="PANTHER" id="PTHR42897">
    <property type="entry name" value="PYRUVATE SYNTHASE SUBUNIT PORB"/>
    <property type="match status" value="1"/>
</dbReference>
<dbReference type="Gene3D" id="3.40.50.970">
    <property type="match status" value="1"/>
</dbReference>
<name>A0A0M0BNL2_9ARCH</name>
<accession>A0A0M0BNL2</accession>
<comment type="caution">
    <text evidence="4">The sequence shown here is derived from an EMBL/GenBank/DDBJ whole genome shotgun (WGS) entry which is preliminary data.</text>
</comment>
<dbReference type="InterPro" id="IPR029061">
    <property type="entry name" value="THDP-binding"/>
</dbReference>
<gene>
    <name evidence="4" type="ORF">AC482_05210</name>
</gene>
<keyword evidence="1" id="KW-0560">Oxidoreductase</keyword>
<sequence>MSIMDIPEEEAEWPGNPACQGCAGSTVGRLVYKAIGRNSLRVEVASCAPGFMNIRVPSFYAPAFEGAGAFLTGLARGYKIIGREDVVVAGLIGDGGTVDIGFQGLSAAAERNENIFWFTYDNEAYMNTGGQRSSATPQYARTATTPPSKLLRGKGERRKNVPFILALHRVPYVSTASVAYPEDLTAKIMYGKGVKGFRYMHINSPCPTGWGFDPKDTIKVARMLVDSGLWPLYEILDGRHLRVTYKPRKLKPVAEALGLQGRFRHLTDEEVSAIQETTTSEWEKLLSMDGGEIC</sequence>
<dbReference type="PATRIC" id="fig|1685127.3.peg.1380"/>
<evidence type="ECO:0000313" key="5">
    <source>
        <dbReference type="Proteomes" id="UP000037210"/>
    </source>
</evidence>
<evidence type="ECO:0000313" key="4">
    <source>
        <dbReference type="EMBL" id="KON29935.1"/>
    </source>
</evidence>
<dbReference type="GO" id="GO:0044272">
    <property type="term" value="P:sulfur compound biosynthetic process"/>
    <property type="evidence" value="ECO:0007669"/>
    <property type="project" value="UniProtKB-ARBA"/>
</dbReference>
<reference evidence="4 5" key="1">
    <citation type="submission" date="2015-06" db="EMBL/GenBank/DDBJ databases">
        <title>New insights into the roles of widespread benthic archaea in carbon and nitrogen cycling.</title>
        <authorList>
            <person name="Lazar C.S."/>
            <person name="Baker B.J."/>
            <person name="Seitz K.W."/>
            <person name="Hyde A.S."/>
            <person name="Dick G.J."/>
            <person name="Hinrichs K.-U."/>
            <person name="Teske A.P."/>
        </authorList>
    </citation>
    <scope>NUCLEOTIDE SEQUENCE [LARGE SCALE GENOMIC DNA]</scope>
    <source>
        <strain evidence="4">DG-45</strain>
    </source>
</reference>
<dbReference type="GO" id="GO:0006082">
    <property type="term" value="P:organic acid metabolic process"/>
    <property type="evidence" value="ECO:0007669"/>
    <property type="project" value="UniProtKB-ARBA"/>
</dbReference>
<dbReference type="PANTHER" id="PTHR42897:SF1">
    <property type="entry name" value="2-OXOACID OXIDOREDUCTASE (FERREDOXIN)"/>
    <property type="match status" value="1"/>
</dbReference>
<dbReference type="Proteomes" id="UP000037210">
    <property type="component" value="Unassembled WGS sequence"/>
</dbReference>
<evidence type="ECO:0000259" key="3">
    <source>
        <dbReference type="Pfam" id="PF02775"/>
    </source>
</evidence>
<feature type="compositionally biased region" description="Polar residues" evidence="2">
    <location>
        <begin position="131"/>
        <end position="147"/>
    </location>
</feature>
<dbReference type="EMBL" id="LFWZ01000047">
    <property type="protein sequence ID" value="KON29935.1"/>
    <property type="molecule type" value="Genomic_DNA"/>
</dbReference>
<dbReference type="InterPro" id="IPR051479">
    <property type="entry name" value="PorB-like"/>
</dbReference>
<feature type="domain" description="Thiamine pyrophosphate enzyme TPP-binding" evidence="3">
    <location>
        <begin position="58"/>
        <end position="188"/>
    </location>
</feature>
<dbReference type="GO" id="GO:0030976">
    <property type="term" value="F:thiamine pyrophosphate binding"/>
    <property type="evidence" value="ECO:0007669"/>
    <property type="project" value="InterPro"/>
</dbReference>
<evidence type="ECO:0000256" key="2">
    <source>
        <dbReference type="SAM" id="MobiDB-lite"/>
    </source>
</evidence>
<dbReference type="InterPro" id="IPR011766">
    <property type="entry name" value="TPP_enzyme_TPP-bd"/>
</dbReference>
<organism evidence="4 5">
    <name type="scientific">miscellaneous Crenarchaeota group-15 archaeon DG-45</name>
    <dbReference type="NCBI Taxonomy" id="1685127"/>
    <lineage>
        <taxon>Archaea</taxon>
        <taxon>Candidatus Bathyarchaeota</taxon>
        <taxon>MCG-15</taxon>
    </lineage>
</organism>
<proteinExistence type="predicted"/>
<dbReference type="GO" id="GO:0016491">
    <property type="term" value="F:oxidoreductase activity"/>
    <property type="evidence" value="ECO:0007669"/>
    <property type="project" value="UniProtKB-KW"/>
</dbReference>
<feature type="region of interest" description="Disordered" evidence="2">
    <location>
        <begin position="131"/>
        <end position="152"/>
    </location>
</feature>
<protein>
    <recommendedName>
        <fullName evidence="3">Thiamine pyrophosphate enzyme TPP-binding domain-containing protein</fullName>
    </recommendedName>
</protein>
<dbReference type="AlphaFoldDB" id="A0A0M0BNL2"/>